<feature type="transmembrane region" description="Helical" evidence="1">
    <location>
        <begin position="20"/>
        <end position="53"/>
    </location>
</feature>
<dbReference type="EMBL" id="CP003746">
    <property type="protein sequence ID" value="AFU97553.1"/>
    <property type="molecule type" value="Genomic_DNA"/>
</dbReference>
<dbReference type="Proteomes" id="UP000000466">
    <property type="component" value="Chromosome"/>
</dbReference>
<name>K4KHV3_SIMAS</name>
<evidence type="ECO:0000256" key="1">
    <source>
        <dbReference type="SAM" id="Phobius"/>
    </source>
</evidence>
<keyword evidence="1" id="KW-0812">Transmembrane</keyword>
<dbReference type="AlphaFoldDB" id="K4KHV3"/>
<dbReference type="RefSeq" id="WP_015045726.1">
    <property type="nucleotide sequence ID" value="NC_018868.3"/>
</dbReference>
<dbReference type="Pfam" id="PF14333">
    <property type="entry name" value="DUF4389"/>
    <property type="match status" value="1"/>
</dbReference>
<dbReference type="HOGENOM" id="CLU_147995_1_1_6"/>
<sequence>MSENETGEKIKQNLLTVDHWIRLVYMILFAFVLQIASIVIGAVVILQFIFALVTGSSNTNLRQLGASLTCYISDTLRFLTYNSEDKPFPFSDWPEPPADQDPTA</sequence>
<proteinExistence type="predicted"/>
<evidence type="ECO:0000313" key="2">
    <source>
        <dbReference type="EMBL" id="AFU97553.1"/>
    </source>
</evidence>
<evidence type="ECO:0000313" key="3">
    <source>
        <dbReference type="Proteomes" id="UP000000466"/>
    </source>
</evidence>
<dbReference type="InterPro" id="IPR025498">
    <property type="entry name" value="DUF4389"/>
</dbReference>
<dbReference type="STRING" id="1117647.M5M_01630"/>
<dbReference type="KEGG" id="saga:M5M_01630"/>
<keyword evidence="1" id="KW-1133">Transmembrane helix</keyword>
<reference evidence="2 3" key="1">
    <citation type="journal article" date="2013" name="Genome Announc.">
        <title>Complete genome sequence of Simiduia agarivorans SA1(T), a marine bacterium able to degrade a variety of polysaccharides.</title>
        <authorList>
            <person name="Lin S.Y."/>
            <person name="Shieh W.Y."/>
            <person name="Chen J.S."/>
            <person name="Tang S.L."/>
        </authorList>
    </citation>
    <scope>NUCLEOTIDE SEQUENCE [LARGE SCALE GENOMIC DNA]</scope>
    <source>
        <strain evidence="3">DSM 21679 / JCM 13881 / BCRC 17597 / SA1</strain>
    </source>
</reference>
<protein>
    <submittedName>
        <fullName evidence="2">Glucose-1-phosphate thymidylyltransferase</fullName>
    </submittedName>
</protein>
<accession>K4KHV3</accession>
<gene>
    <name evidence="2" type="ordered locus">M5M_01630</name>
</gene>
<keyword evidence="1" id="KW-0472">Membrane</keyword>
<dbReference type="OrthoDB" id="5766995at2"/>
<keyword evidence="3" id="KW-1185">Reference proteome</keyword>
<organism evidence="2 3">
    <name type="scientific">Simiduia agarivorans (strain DSM 21679 / JCM 13881 / BCRC 17597 / SA1)</name>
    <dbReference type="NCBI Taxonomy" id="1117647"/>
    <lineage>
        <taxon>Bacteria</taxon>
        <taxon>Pseudomonadati</taxon>
        <taxon>Pseudomonadota</taxon>
        <taxon>Gammaproteobacteria</taxon>
        <taxon>Cellvibrionales</taxon>
        <taxon>Cellvibrionaceae</taxon>
        <taxon>Simiduia</taxon>
    </lineage>
</organism>
<dbReference type="eggNOG" id="ENOG50332F0">
    <property type="taxonomic scope" value="Bacteria"/>
</dbReference>
<dbReference type="GO" id="GO:0016740">
    <property type="term" value="F:transferase activity"/>
    <property type="evidence" value="ECO:0007669"/>
    <property type="project" value="UniProtKB-KW"/>
</dbReference>